<feature type="compositionally biased region" description="Polar residues" evidence="4">
    <location>
        <begin position="817"/>
        <end position="834"/>
    </location>
</feature>
<dbReference type="Pfam" id="PF25597">
    <property type="entry name" value="SH3_retrovirus"/>
    <property type="match status" value="1"/>
</dbReference>
<evidence type="ECO:0000256" key="4">
    <source>
        <dbReference type="SAM" id="MobiDB-lite"/>
    </source>
</evidence>
<dbReference type="GO" id="GO:0008270">
    <property type="term" value="F:zinc ion binding"/>
    <property type="evidence" value="ECO:0007669"/>
    <property type="project" value="UniProtKB-KW"/>
</dbReference>
<feature type="region of interest" description="Disordered" evidence="4">
    <location>
        <begin position="324"/>
        <end position="352"/>
    </location>
</feature>
<dbReference type="InterPro" id="IPR012337">
    <property type="entry name" value="RNaseH-like_sf"/>
</dbReference>
<comment type="caution">
    <text evidence="7">The sequence shown here is derived from an EMBL/GenBank/DDBJ whole genome shotgun (WGS) entry which is preliminary data.</text>
</comment>
<dbReference type="SUPFAM" id="SSF53098">
    <property type="entry name" value="Ribonuclease H-like"/>
    <property type="match status" value="1"/>
</dbReference>
<dbReference type="SUPFAM" id="SSF57756">
    <property type="entry name" value="Retrovirus zinc finger-like domains"/>
    <property type="match status" value="1"/>
</dbReference>
<dbReference type="InterPro" id="IPR001584">
    <property type="entry name" value="Integrase_cat-core"/>
</dbReference>
<dbReference type="SMART" id="SM00343">
    <property type="entry name" value="ZnF_C2HC"/>
    <property type="match status" value="1"/>
</dbReference>
<dbReference type="Pfam" id="PF07727">
    <property type="entry name" value="RVT_2"/>
    <property type="match status" value="1"/>
</dbReference>
<gene>
    <name evidence="7" type="ORF">PM001_LOCUS2862</name>
</gene>
<dbReference type="PROSITE" id="PS50158">
    <property type="entry name" value="ZF_CCHC"/>
    <property type="match status" value="1"/>
</dbReference>
<evidence type="ECO:0000256" key="2">
    <source>
        <dbReference type="ARBA" id="ARBA00022801"/>
    </source>
</evidence>
<dbReference type="InterPro" id="IPR043502">
    <property type="entry name" value="DNA/RNA_pol_sf"/>
</dbReference>
<dbReference type="InterPro" id="IPR039537">
    <property type="entry name" value="Retrotran_Ty1/copia-like"/>
</dbReference>
<feature type="region of interest" description="Disordered" evidence="4">
    <location>
        <begin position="797"/>
        <end position="837"/>
    </location>
</feature>
<keyword evidence="3" id="KW-0862">Zinc</keyword>
<dbReference type="PANTHER" id="PTHR42648">
    <property type="entry name" value="TRANSPOSASE, PUTATIVE-RELATED"/>
    <property type="match status" value="1"/>
</dbReference>
<accession>A0AAV1T842</accession>
<dbReference type="Gene3D" id="3.30.420.10">
    <property type="entry name" value="Ribonuclease H-like superfamily/Ribonuclease H"/>
    <property type="match status" value="1"/>
</dbReference>
<dbReference type="GO" id="GO:0015074">
    <property type="term" value="P:DNA integration"/>
    <property type="evidence" value="ECO:0007669"/>
    <property type="project" value="InterPro"/>
</dbReference>
<evidence type="ECO:0000256" key="1">
    <source>
        <dbReference type="ARBA" id="ARBA00022723"/>
    </source>
</evidence>
<dbReference type="GO" id="GO:0016787">
    <property type="term" value="F:hydrolase activity"/>
    <property type="evidence" value="ECO:0007669"/>
    <property type="project" value="UniProtKB-KW"/>
</dbReference>
<dbReference type="Proteomes" id="UP001162060">
    <property type="component" value="Unassembled WGS sequence"/>
</dbReference>
<dbReference type="SUPFAM" id="SSF56672">
    <property type="entry name" value="DNA/RNA polymerases"/>
    <property type="match status" value="1"/>
</dbReference>
<dbReference type="PROSITE" id="PS50994">
    <property type="entry name" value="INTEGRASE"/>
    <property type="match status" value="1"/>
</dbReference>
<keyword evidence="3" id="KW-0863">Zinc-finger</keyword>
<evidence type="ECO:0000259" key="6">
    <source>
        <dbReference type="PROSITE" id="PS50994"/>
    </source>
</evidence>
<feature type="domain" description="Integrase catalytic" evidence="6">
    <location>
        <begin position="546"/>
        <end position="715"/>
    </location>
</feature>
<dbReference type="InterPro" id="IPR013103">
    <property type="entry name" value="RVT_2"/>
</dbReference>
<dbReference type="GO" id="GO:0003676">
    <property type="term" value="F:nucleic acid binding"/>
    <property type="evidence" value="ECO:0007669"/>
    <property type="project" value="InterPro"/>
</dbReference>
<evidence type="ECO:0000256" key="3">
    <source>
        <dbReference type="PROSITE-ProRule" id="PRU00047"/>
    </source>
</evidence>
<dbReference type="InterPro" id="IPR036397">
    <property type="entry name" value="RNaseH_sf"/>
</dbReference>
<name>A0AAV1T842_9STRA</name>
<feature type="region of interest" description="Disordered" evidence="4">
    <location>
        <begin position="1"/>
        <end position="38"/>
    </location>
</feature>
<keyword evidence="2" id="KW-0378">Hydrolase</keyword>
<reference evidence="7" key="1">
    <citation type="submission" date="2024-01" db="EMBL/GenBank/DDBJ databases">
        <authorList>
            <person name="Webb A."/>
        </authorList>
    </citation>
    <scope>NUCLEOTIDE SEQUENCE</scope>
    <source>
        <strain evidence="7">Pm1</strain>
    </source>
</reference>
<dbReference type="EMBL" id="CAKLBY020000028">
    <property type="protein sequence ID" value="CAK7904206.1"/>
    <property type="molecule type" value="Genomic_DNA"/>
</dbReference>
<keyword evidence="1" id="KW-0479">Metal-binding</keyword>
<feature type="compositionally biased region" description="Polar residues" evidence="4">
    <location>
        <begin position="337"/>
        <end position="349"/>
    </location>
</feature>
<evidence type="ECO:0008006" key="9">
    <source>
        <dbReference type="Google" id="ProtNLM"/>
    </source>
</evidence>
<feature type="domain" description="CCHC-type" evidence="5">
    <location>
        <begin position="313"/>
        <end position="328"/>
    </location>
</feature>
<evidence type="ECO:0000313" key="7">
    <source>
        <dbReference type="EMBL" id="CAK7904206.1"/>
    </source>
</evidence>
<dbReference type="InterPro" id="IPR001878">
    <property type="entry name" value="Znf_CCHC"/>
</dbReference>
<dbReference type="AlphaFoldDB" id="A0AAV1T842"/>
<evidence type="ECO:0000259" key="5">
    <source>
        <dbReference type="PROSITE" id="PS50158"/>
    </source>
</evidence>
<dbReference type="InterPro" id="IPR057670">
    <property type="entry name" value="SH3_retrovirus"/>
</dbReference>
<sequence length="1251" mass="139757">MNTDNINDKFTLAQEHDDRERATPAPAEDVATAARERGSEDVNKWILNALLGLEERLMRMEASQIKTEEDERMRGVIEMRNASSPHGPYHGSRGVPLMPQYTPPLGQPQAPQVGPAAAPPPAAAYVPVGKYRVPDDRQRKLAIRKFDGSELYQGLGSNFFDWGKSFWRQVDMDQAACGFLWTGDTKTDVLGQYLSGTAERYFNKQIDAWWSVLPTLQFVMEKMLQTFRTTITASQAMRLFTAKKDSKRTWPEHYLYLVAVSDACGGADSNVLDNTVRYASAELSTVLMANRSFGRDVVSHVADDEPRKETRTCHGCGKVGHLKRDCRRKEKKPTGRPSGSRTDGANLTLSIDEDPSSDNSVWILDSGSSRHIVNDDRLLINAKRCDQECIVADGEPLRLSLTSTSRRCSLATSSGKLVKKGYSLVHDDQQLSLANQDTGDVAFDVQIRNNVFYVATSPETGRKQSPTDVLLAAITEEVTVPVRQDVQSGTLMHFHERLGHIALDTIERMAQDPASGIELTDRKRLTCITCAEAKQTRNAQSRKDSGRHSPIDRIGGVICSDLKGPMTPADRLKNRYMVNFIDRYSNYCRVFLAPTKDKAVKKFEHFLAWFEKRFDCRIHVLRTDGGGEYMNVDLFCKSEGVERQKSEARNQASNGKAERMHRTVLNMARSMIFASRLPLYFWGDAVEYAAFVLNRSPTSANARRASPLQMLTKQTPDLREIVAFGSIYTVYRDPRKNSLKQRAQVGVIVGRSDETKGYRVFLKKDNVVVVTQHVKNIETLSDEQNDRLQRVLDDADKDERAIAQAPKDATKKKKQWTRTAHGTRSASKRAQVSAAQEEPASAIDIAAHLYERDPTNYSEAMRSTKRPDWEKAMREEIAALEANDVWRVIKRPAGSNALHSKWVYKTKTDAHGDLERYKARLVACGNEQVFGIYYQLTFAAVMDMSTVKVIIALAATWNVPAKHGDIPNAYVRANKEANLEILLQVPRGMEVNDTTLQQLGAKDKNGVVLQLKKSLYGLKQAGRLWSQLLHSSLTDAGFLRCCLDMCLYLKNEGAELVVVGAYVDDLLVTGTSTAVVDRFFVSLSTLAIKDLGEVSKFLGMRVTRDGSSYTLDQEESIKDLLREHGLEAANPTRAPISADCYDADEGDMKMLKVLSSSGEPTVKSFQSLVGSLLWIARCTRPDVAFAVHKATRQTHAPRLKDWKLAKRIARYLKGTTALKMIMTPAHDASFPITLEAYSDADYAADKSIASP</sequence>
<dbReference type="PANTHER" id="PTHR42648:SF28">
    <property type="entry name" value="TRANSPOSON-ENCODED PROTEIN WITH RIBONUCLEASE H-LIKE AND RETROVIRUS ZINC FINGER-LIKE DOMAINS"/>
    <property type="match status" value="1"/>
</dbReference>
<dbReference type="InterPro" id="IPR036875">
    <property type="entry name" value="Znf_CCHC_sf"/>
</dbReference>
<proteinExistence type="predicted"/>
<organism evidence="7 8">
    <name type="scientific">Peronospora matthiolae</name>
    <dbReference type="NCBI Taxonomy" id="2874970"/>
    <lineage>
        <taxon>Eukaryota</taxon>
        <taxon>Sar</taxon>
        <taxon>Stramenopiles</taxon>
        <taxon>Oomycota</taxon>
        <taxon>Peronosporomycetes</taxon>
        <taxon>Peronosporales</taxon>
        <taxon>Peronosporaceae</taxon>
        <taxon>Peronospora</taxon>
    </lineage>
</organism>
<protein>
    <recommendedName>
        <fullName evidence="9">Polyprotein</fullName>
    </recommendedName>
</protein>
<evidence type="ECO:0000313" key="8">
    <source>
        <dbReference type="Proteomes" id="UP001162060"/>
    </source>
</evidence>